<dbReference type="RefSeq" id="XP_067694881.1">
    <property type="nucleotide sequence ID" value="XM_067839960.1"/>
</dbReference>
<dbReference type="KEGG" id="lenr:94175470"/>
<accession>A0A836KQB4</accession>
<name>A0A836KQB4_LEIEN</name>
<dbReference type="AlphaFoldDB" id="A0A836KQB4"/>
<feature type="region of interest" description="Disordered" evidence="1">
    <location>
        <begin position="1"/>
        <end position="159"/>
    </location>
</feature>
<reference evidence="2 3" key="1">
    <citation type="submission" date="2021-02" db="EMBL/GenBank/DDBJ databases">
        <title>Leishmania (Mundinia) enrietti genome sequencing and assembly.</title>
        <authorList>
            <person name="Almutairi H."/>
            <person name="Gatherer D."/>
        </authorList>
    </citation>
    <scope>NUCLEOTIDE SEQUENCE [LARGE SCALE GENOMIC DNA]</scope>
    <source>
        <strain evidence="2">CUR178</strain>
    </source>
</reference>
<feature type="region of interest" description="Disordered" evidence="1">
    <location>
        <begin position="549"/>
        <end position="577"/>
    </location>
</feature>
<sequence>MPQSASRVRTGEASRPPAGHSAIPTAVPQEHFPDDFATPPPPSRRLRSRSSQAGSTHSPPSLSRSNRHGIDLDSVQPPLNPRPATQRQTTVPMGKARAAAAVAPKTSRVLSSSEVRYRRGHISERQPGGRSAGATALRRPRGRSVSGGATSARPLPITNSLPIASQSSLRLSSVSFTSEVDDLKAHHALRNPLEGTEHSTGQAMLHYTPTDVVPASVAPHTPLDAEEEVAATTPTVTLADSTPMTGRSSGTAWCAFPRSLNSMHSLCMLTSPEATPTMVAASPLLKSVTILGPRSTTFSSLDDEQHTVEDPSMFHQPSRPMAIHEVPVSVASAWNPSMPPIDMRRRSIPSASSNTGSSHCSTLTEAAATPRAGSCQTWSTAGSATDLCGCSPTAHAQSFSSALRSAPASSLIMSDSAHHHQGGAAPAPQGAQSDGGVPSFATAHPPGNRLLSHSPIVASICSTAVEPSPHVVPEATHTVHAPEQHRQRPALPLPAHTVRSSISSRRASPSSTVVYSVSARSPLLREGTGGGRVTRTTLLGYGDSVLVSCSPHPTRPPRANPSSTPRRVTKSSERNESLTPMLTVSVPGNCASLPPTKSPAETLAEELARRALKDRRRRELYAWNELLRSQDECNIQDAV</sequence>
<gene>
    <name evidence="2" type="ORF">CUR178_08331</name>
</gene>
<dbReference type="GeneID" id="94175470"/>
<protein>
    <submittedName>
        <fullName evidence="2">Uncharacterized protein</fullName>
    </submittedName>
</protein>
<keyword evidence="3" id="KW-1185">Reference proteome</keyword>
<dbReference type="OrthoDB" id="267299at2759"/>
<evidence type="ECO:0000256" key="1">
    <source>
        <dbReference type="SAM" id="MobiDB-lite"/>
    </source>
</evidence>
<evidence type="ECO:0000313" key="3">
    <source>
        <dbReference type="Proteomes" id="UP000674179"/>
    </source>
</evidence>
<evidence type="ECO:0000313" key="2">
    <source>
        <dbReference type="EMBL" id="KAG5483664.1"/>
    </source>
</evidence>
<comment type="caution">
    <text evidence="2">The sequence shown here is derived from an EMBL/GenBank/DDBJ whole genome shotgun (WGS) entry which is preliminary data.</text>
</comment>
<dbReference type="Proteomes" id="UP000674179">
    <property type="component" value="Chromosome 12"/>
</dbReference>
<feature type="compositionally biased region" description="Polar residues" evidence="1">
    <location>
        <begin position="52"/>
        <end position="64"/>
    </location>
</feature>
<proteinExistence type="predicted"/>
<dbReference type="EMBL" id="JAFHKP010000012">
    <property type="protein sequence ID" value="KAG5483664.1"/>
    <property type="molecule type" value="Genomic_DNA"/>
</dbReference>
<feature type="compositionally biased region" description="Basic and acidic residues" evidence="1">
    <location>
        <begin position="115"/>
        <end position="124"/>
    </location>
</feature>
<feature type="compositionally biased region" description="Low complexity" evidence="1">
    <location>
        <begin position="422"/>
        <end position="432"/>
    </location>
</feature>
<feature type="region of interest" description="Disordered" evidence="1">
    <location>
        <begin position="414"/>
        <end position="448"/>
    </location>
</feature>
<organism evidence="2 3">
    <name type="scientific">Leishmania enriettii</name>
    <dbReference type="NCBI Taxonomy" id="5663"/>
    <lineage>
        <taxon>Eukaryota</taxon>
        <taxon>Discoba</taxon>
        <taxon>Euglenozoa</taxon>
        <taxon>Kinetoplastea</taxon>
        <taxon>Metakinetoplastina</taxon>
        <taxon>Trypanosomatida</taxon>
        <taxon>Trypanosomatidae</taxon>
        <taxon>Leishmaniinae</taxon>
        <taxon>Leishmania</taxon>
    </lineage>
</organism>